<evidence type="ECO:0000313" key="2">
    <source>
        <dbReference type="Proteomes" id="UP000779574"/>
    </source>
</evidence>
<dbReference type="AlphaFoldDB" id="A0A9P8ECS1"/>
<dbReference type="EMBL" id="JAHFXF010000509">
    <property type="protein sequence ID" value="KAG9686489.1"/>
    <property type="molecule type" value="Genomic_DNA"/>
</dbReference>
<protein>
    <submittedName>
        <fullName evidence="1">Uncharacterized protein</fullName>
    </submittedName>
</protein>
<dbReference type="OrthoDB" id="3944545at2759"/>
<feature type="non-terminal residue" evidence="1">
    <location>
        <position position="260"/>
    </location>
</feature>
<accession>A0A9P8ECS1</accession>
<sequence length="260" mass="30595">MAEARNAQKDEDDRPLYPTFMERWIENSRAPRFTAAFERLIWPFQGEFTSAISVMAEPHQNTGTPQPLFNSETGEWHEIASQSITDTKVSYIEASLVNLDNWDRRWERLHMEHADPADDGCKFVTYGDLDNDIRPFTEDPEREDGTWSWDERSDTEILVHCCDEDRPLDKQYLTLKVRPSPGNDFVTVRDYVGAVHSWLMSMQDDILAAMQIVEVLFEEPEYPPTTKWMLSNSEYDAPRHRIIHPKEWEFRNRPPSQIKW</sequence>
<comment type="caution">
    <text evidence="1">The sequence shown here is derived from an EMBL/GenBank/DDBJ whole genome shotgun (WGS) entry which is preliminary data.</text>
</comment>
<organism evidence="1 2">
    <name type="scientific">Aureobasidium melanogenum</name>
    <name type="common">Aureobasidium pullulans var. melanogenum</name>
    <dbReference type="NCBI Taxonomy" id="46634"/>
    <lineage>
        <taxon>Eukaryota</taxon>
        <taxon>Fungi</taxon>
        <taxon>Dikarya</taxon>
        <taxon>Ascomycota</taxon>
        <taxon>Pezizomycotina</taxon>
        <taxon>Dothideomycetes</taxon>
        <taxon>Dothideomycetidae</taxon>
        <taxon>Dothideales</taxon>
        <taxon>Saccotheciaceae</taxon>
        <taxon>Aureobasidium</taxon>
    </lineage>
</organism>
<dbReference type="Proteomes" id="UP000779574">
    <property type="component" value="Unassembled WGS sequence"/>
</dbReference>
<proteinExistence type="predicted"/>
<name>A0A9P8ECS1_AURME</name>
<evidence type="ECO:0000313" key="1">
    <source>
        <dbReference type="EMBL" id="KAG9686489.1"/>
    </source>
</evidence>
<reference evidence="1" key="1">
    <citation type="journal article" date="2021" name="J Fungi (Basel)">
        <title>Virulence traits and population genomics of the black yeast Aureobasidium melanogenum.</title>
        <authorList>
            <person name="Cernosa A."/>
            <person name="Sun X."/>
            <person name="Gostincar C."/>
            <person name="Fang C."/>
            <person name="Gunde-Cimerman N."/>
            <person name="Song Z."/>
        </authorList>
    </citation>
    <scope>NUCLEOTIDE SEQUENCE</scope>
    <source>
        <strain evidence="1">EXF-9911</strain>
    </source>
</reference>
<reference evidence="1" key="2">
    <citation type="submission" date="2021-08" db="EMBL/GenBank/DDBJ databases">
        <authorList>
            <person name="Gostincar C."/>
            <person name="Sun X."/>
            <person name="Song Z."/>
            <person name="Gunde-Cimerman N."/>
        </authorList>
    </citation>
    <scope>NUCLEOTIDE SEQUENCE</scope>
    <source>
        <strain evidence="1">EXF-9911</strain>
    </source>
</reference>
<gene>
    <name evidence="1" type="ORF">KCU76_g10984</name>
</gene>